<dbReference type="RefSeq" id="WP_344677788.1">
    <property type="nucleotide sequence ID" value="NZ_BAAAUX010000003.1"/>
</dbReference>
<dbReference type="Proteomes" id="UP001500979">
    <property type="component" value="Unassembled WGS sequence"/>
</dbReference>
<dbReference type="InterPro" id="IPR007278">
    <property type="entry name" value="DUF397"/>
</dbReference>
<evidence type="ECO:0000313" key="3">
    <source>
        <dbReference type="Proteomes" id="UP001500979"/>
    </source>
</evidence>
<sequence length="64" mass="7020">MTLSPTGWRKSARSARHTDCVEVGRVGEGAAVRDSKDRTAGYFDVSAEQWRSFVTALKAGRFDA</sequence>
<accession>A0ABN3V3M8</accession>
<protein>
    <submittedName>
        <fullName evidence="2">DUF397 domain-containing protein</fullName>
    </submittedName>
</protein>
<feature type="domain" description="DUF397" evidence="1">
    <location>
        <begin position="7"/>
        <end position="58"/>
    </location>
</feature>
<organism evidence="2 3">
    <name type="scientific">Saccharopolyspora taberi</name>
    <dbReference type="NCBI Taxonomy" id="60895"/>
    <lineage>
        <taxon>Bacteria</taxon>
        <taxon>Bacillati</taxon>
        <taxon>Actinomycetota</taxon>
        <taxon>Actinomycetes</taxon>
        <taxon>Pseudonocardiales</taxon>
        <taxon>Pseudonocardiaceae</taxon>
        <taxon>Saccharopolyspora</taxon>
    </lineage>
</organism>
<comment type="caution">
    <text evidence="2">The sequence shown here is derived from an EMBL/GenBank/DDBJ whole genome shotgun (WGS) entry which is preliminary data.</text>
</comment>
<keyword evidence="3" id="KW-1185">Reference proteome</keyword>
<gene>
    <name evidence="2" type="ORF">GCM10010470_06130</name>
</gene>
<proteinExistence type="predicted"/>
<evidence type="ECO:0000259" key="1">
    <source>
        <dbReference type="Pfam" id="PF04149"/>
    </source>
</evidence>
<reference evidence="2 3" key="1">
    <citation type="journal article" date="2019" name="Int. J. Syst. Evol. Microbiol.">
        <title>The Global Catalogue of Microorganisms (GCM) 10K type strain sequencing project: providing services to taxonomists for standard genome sequencing and annotation.</title>
        <authorList>
            <consortium name="The Broad Institute Genomics Platform"/>
            <consortium name="The Broad Institute Genome Sequencing Center for Infectious Disease"/>
            <person name="Wu L."/>
            <person name="Ma J."/>
        </authorList>
    </citation>
    <scope>NUCLEOTIDE SEQUENCE [LARGE SCALE GENOMIC DNA]</scope>
    <source>
        <strain evidence="2 3">JCM 9383</strain>
    </source>
</reference>
<dbReference type="EMBL" id="BAAAUX010000003">
    <property type="protein sequence ID" value="GAA2776429.1"/>
    <property type="molecule type" value="Genomic_DNA"/>
</dbReference>
<evidence type="ECO:0000313" key="2">
    <source>
        <dbReference type="EMBL" id="GAA2776429.1"/>
    </source>
</evidence>
<dbReference type="Pfam" id="PF04149">
    <property type="entry name" value="DUF397"/>
    <property type="match status" value="1"/>
</dbReference>
<name>A0ABN3V3M8_9PSEU</name>